<dbReference type="Pfam" id="PF13489">
    <property type="entry name" value="Methyltransf_23"/>
    <property type="match status" value="1"/>
</dbReference>
<feature type="non-terminal residue" evidence="1">
    <location>
        <position position="131"/>
    </location>
</feature>
<reference evidence="1" key="1">
    <citation type="journal article" date="2015" name="Nature">
        <title>Complex archaea that bridge the gap between prokaryotes and eukaryotes.</title>
        <authorList>
            <person name="Spang A."/>
            <person name="Saw J.H."/>
            <person name="Jorgensen S.L."/>
            <person name="Zaremba-Niedzwiedzka K."/>
            <person name="Martijn J."/>
            <person name="Lind A.E."/>
            <person name="van Eijk R."/>
            <person name="Schleper C."/>
            <person name="Guy L."/>
            <person name="Ettema T.J."/>
        </authorList>
    </citation>
    <scope>NUCLEOTIDE SEQUENCE</scope>
</reference>
<sequence>MLEPAKKIALKRIKATLTRESAVLDVGFGNGEFIRALLDSGYFPLGVDSSYEACFNARRQFPGDYYSWDTVPSELSGVVRTTTCFEVIEHLENPEALLRTFPRGPVIFSIPNPDRWWTKLTGGYEPWDYPP</sequence>
<dbReference type="InterPro" id="IPR029063">
    <property type="entry name" value="SAM-dependent_MTases_sf"/>
</dbReference>
<dbReference type="EMBL" id="LAZR01014746">
    <property type="protein sequence ID" value="KKM16124.1"/>
    <property type="molecule type" value="Genomic_DNA"/>
</dbReference>
<protein>
    <recommendedName>
        <fullName evidence="2">Methyltransferase type 11 domain-containing protein</fullName>
    </recommendedName>
</protein>
<evidence type="ECO:0000313" key="1">
    <source>
        <dbReference type="EMBL" id="KKM16124.1"/>
    </source>
</evidence>
<organism evidence="1">
    <name type="scientific">marine sediment metagenome</name>
    <dbReference type="NCBI Taxonomy" id="412755"/>
    <lineage>
        <taxon>unclassified sequences</taxon>
        <taxon>metagenomes</taxon>
        <taxon>ecological metagenomes</taxon>
    </lineage>
</organism>
<dbReference type="AlphaFoldDB" id="A0A0F9I8Y0"/>
<proteinExistence type="predicted"/>
<accession>A0A0F9I8Y0</accession>
<dbReference type="Gene3D" id="3.40.50.150">
    <property type="entry name" value="Vaccinia Virus protein VP39"/>
    <property type="match status" value="1"/>
</dbReference>
<gene>
    <name evidence="1" type="ORF">LCGC14_1688980</name>
</gene>
<name>A0A0F9I8Y0_9ZZZZ</name>
<comment type="caution">
    <text evidence="1">The sequence shown here is derived from an EMBL/GenBank/DDBJ whole genome shotgun (WGS) entry which is preliminary data.</text>
</comment>
<evidence type="ECO:0008006" key="2">
    <source>
        <dbReference type="Google" id="ProtNLM"/>
    </source>
</evidence>
<dbReference type="SUPFAM" id="SSF53335">
    <property type="entry name" value="S-adenosyl-L-methionine-dependent methyltransferases"/>
    <property type="match status" value="1"/>
</dbReference>